<evidence type="ECO:0000313" key="1">
    <source>
        <dbReference type="EMBL" id="CAG8767695.1"/>
    </source>
</evidence>
<protein>
    <submittedName>
        <fullName evidence="1">4411_t:CDS:1</fullName>
    </submittedName>
</protein>
<evidence type="ECO:0000313" key="2">
    <source>
        <dbReference type="Proteomes" id="UP000789920"/>
    </source>
</evidence>
<feature type="non-terminal residue" evidence="1">
    <location>
        <position position="57"/>
    </location>
</feature>
<dbReference type="Proteomes" id="UP000789920">
    <property type="component" value="Unassembled WGS sequence"/>
</dbReference>
<accession>A0ACA9QWS0</accession>
<feature type="non-terminal residue" evidence="1">
    <location>
        <position position="1"/>
    </location>
</feature>
<comment type="caution">
    <text evidence="1">The sequence shown here is derived from an EMBL/GenBank/DDBJ whole genome shotgun (WGS) entry which is preliminary data.</text>
</comment>
<organism evidence="1 2">
    <name type="scientific">Racocetra persica</name>
    <dbReference type="NCBI Taxonomy" id="160502"/>
    <lineage>
        <taxon>Eukaryota</taxon>
        <taxon>Fungi</taxon>
        <taxon>Fungi incertae sedis</taxon>
        <taxon>Mucoromycota</taxon>
        <taxon>Glomeromycotina</taxon>
        <taxon>Glomeromycetes</taxon>
        <taxon>Diversisporales</taxon>
        <taxon>Gigasporaceae</taxon>
        <taxon>Racocetra</taxon>
    </lineage>
</organism>
<dbReference type="EMBL" id="CAJVQC010039078">
    <property type="protein sequence ID" value="CAG8767695.1"/>
    <property type="molecule type" value="Genomic_DNA"/>
</dbReference>
<name>A0ACA9QWS0_9GLOM</name>
<gene>
    <name evidence="1" type="ORF">RPERSI_LOCUS16002</name>
</gene>
<keyword evidence="2" id="KW-1185">Reference proteome</keyword>
<reference evidence="1" key="1">
    <citation type="submission" date="2021-06" db="EMBL/GenBank/DDBJ databases">
        <authorList>
            <person name="Kallberg Y."/>
            <person name="Tangrot J."/>
            <person name="Rosling A."/>
        </authorList>
    </citation>
    <scope>NUCLEOTIDE SEQUENCE</scope>
    <source>
        <strain evidence="1">MA461A</strain>
    </source>
</reference>
<proteinExistence type="predicted"/>
<sequence length="57" mass="6899">NIEVDLSNINALTPDQKRNLLFNINQLLELLMQEFDDKWWPLVSNVWTRFNLKKRVN</sequence>